<keyword evidence="5" id="KW-0539">Nucleus</keyword>
<evidence type="ECO:0000256" key="7">
    <source>
        <dbReference type="SAM" id="MobiDB-lite"/>
    </source>
</evidence>
<dbReference type="GO" id="GO:0003700">
    <property type="term" value="F:DNA-binding transcription factor activity"/>
    <property type="evidence" value="ECO:0007669"/>
    <property type="project" value="InterPro"/>
</dbReference>
<evidence type="ECO:0000256" key="6">
    <source>
        <dbReference type="ARBA" id="ARBA00060761"/>
    </source>
</evidence>
<evidence type="ECO:0000256" key="3">
    <source>
        <dbReference type="ARBA" id="ARBA00023125"/>
    </source>
</evidence>
<dbReference type="InterPro" id="IPR044810">
    <property type="entry name" value="WRKY_plant"/>
</dbReference>
<keyword evidence="10" id="KW-1185">Reference proteome</keyword>
<gene>
    <name evidence="9" type="ORF">LIER_21165</name>
</gene>
<sequence>MAEFGDDEDWSLEAIVGGSNNMAMINTRNHPCSLGTLGITQDEADDQDFLFSFSDQVVKSPMHLDDRLEALYKPFYPFSDSITSQTSNLLAPKESKNDQEEDRGKQGHVETPTCSPSSKKRRNQEKRVVTQVKAEDLSSDMWAWRKYGQKPIKGSPYPRSYYRCSSMKGCLARKQVDQSCTDAGVYIVTYTEEHCHSQPTKRNSLAGTVRQKFPTPNIINGSFEEESNVKEENLNESDQIIHGGYTNSNELLFSDFLMNDDDFLSGLLEDLDEAS</sequence>
<evidence type="ECO:0000256" key="4">
    <source>
        <dbReference type="ARBA" id="ARBA00023163"/>
    </source>
</evidence>
<feature type="region of interest" description="Disordered" evidence="7">
    <location>
        <begin position="86"/>
        <end position="130"/>
    </location>
</feature>
<dbReference type="SMART" id="SM00774">
    <property type="entry name" value="WRKY"/>
    <property type="match status" value="1"/>
</dbReference>
<dbReference type="EMBL" id="BAABME010005523">
    <property type="protein sequence ID" value="GAA0165875.1"/>
    <property type="molecule type" value="Genomic_DNA"/>
</dbReference>
<evidence type="ECO:0000256" key="2">
    <source>
        <dbReference type="ARBA" id="ARBA00023015"/>
    </source>
</evidence>
<feature type="domain" description="WRKY" evidence="8">
    <location>
        <begin position="133"/>
        <end position="199"/>
    </location>
</feature>
<name>A0AAV3QSN4_LITER</name>
<keyword evidence="2" id="KW-0805">Transcription regulation</keyword>
<dbReference type="PANTHER" id="PTHR32096:SF61">
    <property type="entry name" value="WRKY TRANSCRIPTION FACTOR 22"/>
    <property type="match status" value="1"/>
</dbReference>
<dbReference type="Gene3D" id="2.20.25.80">
    <property type="entry name" value="WRKY domain"/>
    <property type="match status" value="1"/>
</dbReference>
<accession>A0AAV3QSN4</accession>
<reference evidence="9 10" key="1">
    <citation type="submission" date="2024-01" db="EMBL/GenBank/DDBJ databases">
        <title>The complete chloroplast genome sequence of Lithospermum erythrorhizon: insights into the phylogenetic relationship among Boraginaceae species and the maternal lineages of purple gromwells.</title>
        <authorList>
            <person name="Okada T."/>
            <person name="Watanabe K."/>
        </authorList>
    </citation>
    <scope>NUCLEOTIDE SEQUENCE [LARGE SCALE GENOMIC DNA]</scope>
</reference>
<feature type="compositionally biased region" description="Basic and acidic residues" evidence="7">
    <location>
        <begin position="93"/>
        <end position="108"/>
    </location>
</feature>
<dbReference type="FunFam" id="2.20.25.80:FF:000007">
    <property type="entry name" value="WRKY transcription factor 22"/>
    <property type="match status" value="1"/>
</dbReference>
<dbReference type="InterPro" id="IPR036576">
    <property type="entry name" value="WRKY_dom_sf"/>
</dbReference>
<dbReference type="PANTHER" id="PTHR32096">
    <property type="entry name" value="WRKY TRANSCRIPTION FACTOR 30-RELATED-RELATED"/>
    <property type="match status" value="1"/>
</dbReference>
<organism evidence="9 10">
    <name type="scientific">Lithospermum erythrorhizon</name>
    <name type="common">Purple gromwell</name>
    <name type="synonym">Lithospermum officinale var. erythrorhizon</name>
    <dbReference type="NCBI Taxonomy" id="34254"/>
    <lineage>
        <taxon>Eukaryota</taxon>
        <taxon>Viridiplantae</taxon>
        <taxon>Streptophyta</taxon>
        <taxon>Embryophyta</taxon>
        <taxon>Tracheophyta</taxon>
        <taxon>Spermatophyta</taxon>
        <taxon>Magnoliopsida</taxon>
        <taxon>eudicotyledons</taxon>
        <taxon>Gunneridae</taxon>
        <taxon>Pentapetalae</taxon>
        <taxon>asterids</taxon>
        <taxon>lamiids</taxon>
        <taxon>Boraginales</taxon>
        <taxon>Boraginaceae</taxon>
        <taxon>Boraginoideae</taxon>
        <taxon>Lithospermeae</taxon>
        <taxon>Lithospermum</taxon>
    </lineage>
</organism>
<evidence type="ECO:0000313" key="9">
    <source>
        <dbReference type="EMBL" id="GAA0165875.1"/>
    </source>
</evidence>
<proteinExistence type="inferred from homology"/>
<protein>
    <submittedName>
        <fullName evidence="9">DNA-binding transcription factor</fullName>
    </submittedName>
</protein>
<dbReference type="GO" id="GO:0000976">
    <property type="term" value="F:transcription cis-regulatory region binding"/>
    <property type="evidence" value="ECO:0007669"/>
    <property type="project" value="TreeGrafter"/>
</dbReference>
<comment type="similarity">
    <text evidence="6">Belongs to the WRKY group II-e family.</text>
</comment>
<dbReference type="AlphaFoldDB" id="A0AAV3QSN4"/>
<dbReference type="GO" id="GO:0005634">
    <property type="term" value="C:nucleus"/>
    <property type="evidence" value="ECO:0007669"/>
    <property type="project" value="UniProtKB-SubCell"/>
</dbReference>
<evidence type="ECO:0000256" key="5">
    <source>
        <dbReference type="ARBA" id="ARBA00023242"/>
    </source>
</evidence>
<dbReference type="Proteomes" id="UP001454036">
    <property type="component" value="Unassembled WGS sequence"/>
</dbReference>
<evidence type="ECO:0000259" key="8">
    <source>
        <dbReference type="PROSITE" id="PS50811"/>
    </source>
</evidence>
<comment type="subcellular location">
    <subcellularLocation>
        <location evidence="1">Nucleus</location>
    </subcellularLocation>
</comment>
<evidence type="ECO:0000256" key="1">
    <source>
        <dbReference type="ARBA" id="ARBA00004123"/>
    </source>
</evidence>
<evidence type="ECO:0000313" key="10">
    <source>
        <dbReference type="Proteomes" id="UP001454036"/>
    </source>
</evidence>
<keyword evidence="3 9" id="KW-0238">DNA-binding</keyword>
<comment type="caution">
    <text evidence="9">The sequence shown here is derived from an EMBL/GenBank/DDBJ whole genome shotgun (WGS) entry which is preliminary data.</text>
</comment>
<dbReference type="InterPro" id="IPR003657">
    <property type="entry name" value="WRKY_dom"/>
</dbReference>
<dbReference type="SUPFAM" id="SSF118290">
    <property type="entry name" value="WRKY DNA-binding domain"/>
    <property type="match status" value="1"/>
</dbReference>
<keyword evidence="4" id="KW-0804">Transcription</keyword>
<dbReference type="Pfam" id="PF03106">
    <property type="entry name" value="WRKY"/>
    <property type="match status" value="1"/>
</dbReference>
<dbReference type="PROSITE" id="PS50811">
    <property type="entry name" value="WRKY"/>
    <property type="match status" value="1"/>
</dbReference>